<evidence type="ECO:0000256" key="9">
    <source>
        <dbReference type="ARBA" id="ARBA00023160"/>
    </source>
</evidence>
<evidence type="ECO:0000256" key="6">
    <source>
        <dbReference type="ARBA" id="ARBA00022989"/>
    </source>
</evidence>
<feature type="transmembrane region" description="Helical" evidence="10">
    <location>
        <begin position="179"/>
        <end position="200"/>
    </location>
</feature>
<evidence type="ECO:0000256" key="7">
    <source>
        <dbReference type="ARBA" id="ARBA00023098"/>
    </source>
</evidence>
<keyword evidence="5 10" id="KW-0276">Fatty acid metabolism</keyword>
<keyword evidence="6 10" id="KW-1133">Transmembrane helix</keyword>
<dbReference type="GO" id="GO:0034625">
    <property type="term" value="P:fatty acid elongation, monounsaturated fatty acid"/>
    <property type="evidence" value="ECO:0007669"/>
    <property type="project" value="TreeGrafter"/>
</dbReference>
<feature type="transmembrane region" description="Helical" evidence="10">
    <location>
        <begin position="128"/>
        <end position="149"/>
    </location>
</feature>
<reference evidence="11" key="1">
    <citation type="submission" date="2021-11" db="EMBL/GenBank/DDBJ databases">
        <authorList>
            <person name="Herlambang A."/>
            <person name="Guo Y."/>
            <person name="Takashima Y."/>
            <person name="Nishizawa T."/>
        </authorList>
    </citation>
    <scope>NUCLEOTIDE SEQUENCE</scope>
    <source>
        <strain evidence="11">E1425</strain>
    </source>
</reference>
<comment type="caution">
    <text evidence="11">The sequence shown here is derived from an EMBL/GenBank/DDBJ whole genome shotgun (WGS) entry which is preliminary data.</text>
</comment>
<dbReference type="OrthoDB" id="10259681at2759"/>
<dbReference type="GO" id="GO:0009922">
    <property type="term" value="F:fatty acid elongase activity"/>
    <property type="evidence" value="ECO:0007669"/>
    <property type="project" value="InterPro"/>
</dbReference>
<keyword evidence="12" id="KW-1185">Reference proteome</keyword>
<comment type="similarity">
    <text evidence="10">Belongs to the ELO family.</text>
</comment>
<dbReference type="EMBL" id="BQFW01000014">
    <property type="protein sequence ID" value="GJJ77693.1"/>
    <property type="molecule type" value="Genomic_DNA"/>
</dbReference>
<accession>A0A9P3M0W4</accession>
<feature type="transmembrane region" description="Helical" evidence="10">
    <location>
        <begin position="245"/>
        <end position="262"/>
    </location>
</feature>
<evidence type="ECO:0000256" key="3">
    <source>
        <dbReference type="ARBA" id="ARBA00022679"/>
    </source>
</evidence>
<dbReference type="AlphaFoldDB" id="A0A9P3M0W4"/>
<dbReference type="Pfam" id="PF01151">
    <property type="entry name" value="ELO"/>
    <property type="match status" value="1"/>
</dbReference>
<feature type="transmembrane region" description="Helical" evidence="10">
    <location>
        <begin position="33"/>
        <end position="51"/>
    </location>
</feature>
<keyword evidence="3 10" id="KW-0808">Transferase</keyword>
<feature type="transmembrane region" description="Helical" evidence="10">
    <location>
        <begin position="72"/>
        <end position="95"/>
    </location>
</feature>
<evidence type="ECO:0000256" key="4">
    <source>
        <dbReference type="ARBA" id="ARBA00022692"/>
    </source>
</evidence>
<keyword evidence="7 10" id="KW-0443">Lipid metabolism</keyword>
<proteinExistence type="inferred from homology"/>
<evidence type="ECO:0000313" key="11">
    <source>
        <dbReference type="EMBL" id="GJJ77693.1"/>
    </source>
</evidence>
<evidence type="ECO:0000313" key="12">
    <source>
        <dbReference type="Proteomes" id="UP000827284"/>
    </source>
</evidence>
<comment type="subcellular location">
    <subcellularLocation>
        <location evidence="1">Membrane</location>
        <topology evidence="1">Multi-pass membrane protein</topology>
    </subcellularLocation>
</comment>
<reference evidence="11" key="2">
    <citation type="journal article" date="2022" name="Microbiol. Resour. Announc.">
        <title>Whole-Genome Sequence of Entomortierella parvispora E1425, a Mucoromycotan Fungus Associated with Burkholderiaceae-Related Endosymbiotic Bacteria.</title>
        <authorList>
            <person name="Herlambang A."/>
            <person name="Guo Y."/>
            <person name="Takashima Y."/>
            <person name="Narisawa K."/>
            <person name="Ohta H."/>
            <person name="Nishizawa T."/>
        </authorList>
    </citation>
    <scope>NUCLEOTIDE SEQUENCE</scope>
    <source>
        <strain evidence="11">E1425</strain>
    </source>
</reference>
<evidence type="ECO:0000256" key="10">
    <source>
        <dbReference type="RuleBase" id="RU361115"/>
    </source>
</evidence>
<dbReference type="PANTHER" id="PTHR11157:SF169">
    <property type="entry name" value="ELONGATION OF FATTY ACIDS PROTEIN"/>
    <property type="match status" value="1"/>
</dbReference>
<keyword evidence="8 10" id="KW-0472">Membrane</keyword>
<name>A0A9P3M0W4_9FUNG</name>
<comment type="catalytic activity">
    <reaction evidence="10">
        <text>an acyl-CoA + malonyl-CoA + H(+) = a 3-oxoacyl-CoA + CO2 + CoA</text>
        <dbReference type="Rhea" id="RHEA:50252"/>
        <dbReference type="ChEBI" id="CHEBI:15378"/>
        <dbReference type="ChEBI" id="CHEBI:16526"/>
        <dbReference type="ChEBI" id="CHEBI:57287"/>
        <dbReference type="ChEBI" id="CHEBI:57384"/>
        <dbReference type="ChEBI" id="CHEBI:58342"/>
        <dbReference type="ChEBI" id="CHEBI:90726"/>
    </reaction>
    <physiologicalReaction direction="left-to-right" evidence="10">
        <dbReference type="Rhea" id="RHEA:50253"/>
    </physiologicalReaction>
</comment>
<evidence type="ECO:0000256" key="1">
    <source>
        <dbReference type="ARBA" id="ARBA00004141"/>
    </source>
</evidence>
<dbReference type="EC" id="2.3.1.-" evidence="10"/>
<evidence type="ECO:0000256" key="2">
    <source>
        <dbReference type="ARBA" id="ARBA00022516"/>
    </source>
</evidence>
<dbReference type="InterPro" id="IPR002076">
    <property type="entry name" value="ELO_fam"/>
</dbReference>
<dbReference type="Proteomes" id="UP000827284">
    <property type="component" value="Unassembled WGS sequence"/>
</dbReference>
<evidence type="ECO:0000256" key="5">
    <source>
        <dbReference type="ARBA" id="ARBA00022832"/>
    </source>
</evidence>
<dbReference type="PANTHER" id="PTHR11157">
    <property type="entry name" value="FATTY ACID ACYL TRANSFERASE-RELATED"/>
    <property type="match status" value="1"/>
</dbReference>
<organism evidence="11 12">
    <name type="scientific">Entomortierella parvispora</name>
    <dbReference type="NCBI Taxonomy" id="205924"/>
    <lineage>
        <taxon>Eukaryota</taxon>
        <taxon>Fungi</taxon>
        <taxon>Fungi incertae sedis</taxon>
        <taxon>Mucoromycota</taxon>
        <taxon>Mortierellomycotina</taxon>
        <taxon>Mortierellomycetes</taxon>
        <taxon>Mortierellales</taxon>
        <taxon>Mortierellaceae</taxon>
        <taxon>Entomortierella</taxon>
    </lineage>
</organism>
<protein>
    <recommendedName>
        <fullName evidence="10">Elongation of fatty acids protein</fullName>
        <ecNumber evidence="10">2.3.1.-</ecNumber>
    </recommendedName>
</protein>
<dbReference type="GO" id="GO:0019367">
    <property type="term" value="P:fatty acid elongation, saturated fatty acid"/>
    <property type="evidence" value="ECO:0007669"/>
    <property type="project" value="TreeGrafter"/>
</dbReference>
<dbReference type="GO" id="GO:0042761">
    <property type="term" value="P:very long-chain fatty acid biosynthetic process"/>
    <property type="evidence" value="ECO:0007669"/>
    <property type="project" value="TreeGrafter"/>
</dbReference>
<keyword evidence="2 10" id="KW-0444">Lipid biosynthesis</keyword>
<sequence>MSMFFSTLESGSRPVGVPFPEYYDFFMDWKTPFAIAAAYCLSVAIFNPKVGKVSRVVAQSTNAKPAEKTQSGAAMTAFVFVHNLILCVYSAVTFINMFPAMVRNFQTHSLFDAYCDTDHSLWNNALGYWGYIFYLSKFYEVIDTIIIILKGRRSSLLQTYHHAGAMITMWSGINYQATPIWIFVVFNSFIHSIMYAYYAATSIGLHPPGKKYLTSLQITQFLVGMTIAVSYLLIPGCVQTHGAQFSVTMNVAYLFPLTYLFVDFAKRTYSKRASDKKSQ</sequence>
<dbReference type="GO" id="GO:0030148">
    <property type="term" value="P:sphingolipid biosynthetic process"/>
    <property type="evidence" value="ECO:0007669"/>
    <property type="project" value="TreeGrafter"/>
</dbReference>
<keyword evidence="4 10" id="KW-0812">Transmembrane</keyword>
<gene>
    <name evidence="11" type="ORF">EMPS_10052</name>
</gene>
<dbReference type="GO" id="GO:0034626">
    <property type="term" value="P:fatty acid elongation, polyunsaturated fatty acid"/>
    <property type="evidence" value="ECO:0007669"/>
    <property type="project" value="TreeGrafter"/>
</dbReference>
<dbReference type="GO" id="GO:0005789">
    <property type="term" value="C:endoplasmic reticulum membrane"/>
    <property type="evidence" value="ECO:0007669"/>
    <property type="project" value="TreeGrafter"/>
</dbReference>
<feature type="transmembrane region" description="Helical" evidence="10">
    <location>
        <begin position="212"/>
        <end position="233"/>
    </location>
</feature>
<keyword evidence="9 10" id="KW-0275">Fatty acid biosynthesis</keyword>
<evidence type="ECO:0000256" key="8">
    <source>
        <dbReference type="ARBA" id="ARBA00023136"/>
    </source>
</evidence>